<proteinExistence type="predicted"/>
<dbReference type="Proteomes" id="UP000787635">
    <property type="component" value="Unassembled WGS sequence"/>
</dbReference>
<protein>
    <submittedName>
        <fullName evidence="1">Uncharacterized protein</fullName>
    </submittedName>
</protein>
<sequence length="163" mass="17537">MTNWTTDIGFRLALARLGGAIVASGRLGLIDARSIRWRASGGANLQGHANTLVPLSLLLAMTDKTLVRRVRRDTDLTRDMGRGSVESLNKSLRDDIGVAMSNLRSTQGSDIVAQEIKSKRNITVNKACDTYLSIAMGGSHARGGAGDTVVKRTLKIIAQFNMV</sequence>
<evidence type="ECO:0000313" key="2">
    <source>
        <dbReference type="Proteomes" id="UP000787635"/>
    </source>
</evidence>
<reference evidence="1 2" key="1">
    <citation type="submission" date="2020-03" db="EMBL/GenBank/DDBJ databases">
        <title>Roseomonas selenitidurans sp. nov. isolated from urban soil.</title>
        <authorList>
            <person name="Liu H."/>
        </authorList>
    </citation>
    <scope>NUCLEOTIDE SEQUENCE [LARGE SCALE GENOMIC DNA]</scope>
    <source>
        <strain evidence="1 2">BU-1</strain>
    </source>
</reference>
<dbReference type="EMBL" id="JAAVNE010000022">
    <property type="protein sequence ID" value="NKC32063.1"/>
    <property type="molecule type" value="Genomic_DNA"/>
</dbReference>
<keyword evidence="2" id="KW-1185">Reference proteome</keyword>
<comment type="caution">
    <text evidence="1">The sequence shown here is derived from an EMBL/GenBank/DDBJ whole genome shotgun (WGS) entry which is preliminary data.</text>
</comment>
<gene>
    <name evidence="1" type="ORF">HEQ75_14450</name>
</gene>
<organism evidence="1 2">
    <name type="scientific">Falsiroseomonas selenitidurans</name>
    <dbReference type="NCBI Taxonomy" id="2716335"/>
    <lineage>
        <taxon>Bacteria</taxon>
        <taxon>Pseudomonadati</taxon>
        <taxon>Pseudomonadota</taxon>
        <taxon>Alphaproteobacteria</taxon>
        <taxon>Acetobacterales</taxon>
        <taxon>Roseomonadaceae</taxon>
        <taxon>Falsiroseomonas</taxon>
    </lineage>
</organism>
<name>A0ABX1E8C7_9PROT</name>
<evidence type="ECO:0000313" key="1">
    <source>
        <dbReference type="EMBL" id="NKC32063.1"/>
    </source>
</evidence>
<dbReference type="RefSeq" id="WP_168031740.1">
    <property type="nucleotide sequence ID" value="NZ_JAAVNE010000022.1"/>
</dbReference>
<accession>A0ABX1E8C7</accession>